<evidence type="ECO:0000256" key="1">
    <source>
        <dbReference type="SAM" id="MobiDB-lite"/>
    </source>
</evidence>
<dbReference type="Proteomes" id="UP000593571">
    <property type="component" value="Unassembled WGS sequence"/>
</dbReference>
<organism evidence="2 3">
    <name type="scientific">Rousettus aegyptiacus</name>
    <name type="common">Egyptian fruit bat</name>
    <name type="synonym">Pteropus aegyptiacus</name>
    <dbReference type="NCBI Taxonomy" id="9407"/>
    <lineage>
        <taxon>Eukaryota</taxon>
        <taxon>Metazoa</taxon>
        <taxon>Chordata</taxon>
        <taxon>Craniata</taxon>
        <taxon>Vertebrata</taxon>
        <taxon>Euteleostomi</taxon>
        <taxon>Mammalia</taxon>
        <taxon>Eutheria</taxon>
        <taxon>Laurasiatheria</taxon>
        <taxon>Chiroptera</taxon>
        <taxon>Yinpterochiroptera</taxon>
        <taxon>Pteropodoidea</taxon>
        <taxon>Pteropodidae</taxon>
        <taxon>Rousettinae</taxon>
        <taxon>Rousettus</taxon>
    </lineage>
</organism>
<feature type="region of interest" description="Disordered" evidence="1">
    <location>
        <begin position="16"/>
        <end position="80"/>
    </location>
</feature>
<reference evidence="2 3" key="1">
    <citation type="journal article" date="2020" name="Nature">
        <title>Six reference-quality genomes reveal evolution of bat adaptations.</title>
        <authorList>
            <person name="Jebb D."/>
            <person name="Huang Z."/>
            <person name="Pippel M."/>
            <person name="Hughes G.M."/>
            <person name="Lavrichenko K."/>
            <person name="Devanna P."/>
            <person name="Winkler S."/>
            <person name="Jermiin L.S."/>
            <person name="Skirmuntt E.C."/>
            <person name="Katzourakis A."/>
            <person name="Burkitt-Gray L."/>
            <person name="Ray D.A."/>
            <person name="Sullivan K.A.M."/>
            <person name="Roscito J.G."/>
            <person name="Kirilenko B.M."/>
            <person name="Davalos L.M."/>
            <person name="Corthals A.P."/>
            <person name="Power M.L."/>
            <person name="Jones G."/>
            <person name="Ransome R.D."/>
            <person name="Dechmann D.K.N."/>
            <person name="Locatelli A.G."/>
            <person name="Puechmaille S.J."/>
            <person name="Fedrigo O."/>
            <person name="Jarvis E.D."/>
            <person name="Hiller M."/>
            <person name="Vernes S.C."/>
            <person name="Myers E.W."/>
            <person name="Teeling E.C."/>
        </authorList>
    </citation>
    <scope>NUCLEOTIDE SEQUENCE [LARGE SCALE GENOMIC DNA]</scope>
    <source>
        <strain evidence="2">MRouAeg1</strain>
        <tissue evidence="2">Muscle</tissue>
    </source>
</reference>
<evidence type="ECO:0000313" key="2">
    <source>
        <dbReference type="EMBL" id="KAF6465739.1"/>
    </source>
</evidence>
<accession>A0A7J8H1N3</accession>
<feature type="region of interest" description="Disordered" evidence="1">
    <location>
        <begin position="147"/>
        <end position="175"/>
    </location>
</feature>
<dbReference type="AlphaFoldDB" id="A0A7J8H1N3"/>
<proteinExistence type="predicted"/>
<name>A0A7J8H1N3_ROUAE</name>
<keyword evidence="3" id="KW-1185">Reference proteome</keyword>
<dbReference type="EMBL" id="JACASE010000005">
    <property type="protein sequence ID" value="KAF6465739.1"/>
    <property type="molecule type" value="Genomic_DNA"/>
</dbReference>
<feature type="compositionally biased region" description="Polar residues" evidence="1">
    <location>
        <begin position="16"/>
        <end position="27"/>
    </location>
</feature>
<sequence length="203" mass="21883">MRHLWGLPFCFSLPIQQRGTRGQGTDTRSSRRTPPDGEAVMRAGPWLAVTPTADVPVQPERPWPSGGTSAPAGAFPPRPQARWPPVVPGCFTPCYINEWIQTESVKETGSLRRLCKQLRRAVARTGLGLSGNVSPPRLRPTLTRGALLETRPRKASPDQGDHDVTPARTGSGPVLISVGTVPPAARSLLLYTVCSEGGRKPQV</sequence>
<evidence type="ECO:0000313" key="3">
    <source>
        <dbReference type="Proteomes" id="UP000593571"/>
    </source>
</evidence>
<comment type="caution">
    <text evidence="2">The sequence shown here is derived from an EMBL/GenBank/DDBJ whole genome shotgun (WGS) entry which is preliminary data.</text>
</comment>
<gene>
    <name evidence="2" type="ORF">HJG63_011162</name>
</gene>
<protein>
    <submittedName>
        <fullName evidence="2">Uncharacterized protein</fullName>
    </submittedName>
</protein>
<feature type="compositionally biased region" description="Basic and acidic residues" evidence="1">
    <location>
        <begin position="150"/>
        <end position="165"/>
    </location>
</feature>